<comment type="similarity">
    <text evidence="9">Belongs to the insect chemoreceptor superfamily. Heteromeric odorant receptor channel (TC 1.A.69) family.</text>
</comment>
<gene>
    <name evidence="10" type="ORF">PVAND_000325</name>
</gene>
<keyword evidence="8 9" id="KW-0807">Transducer</keyword>
<keyword evidence="11" id="KW-1185">Reference proteome</keyword>
<dbReference type="GO" id="GO:0007165">
    <property type="term" value="P:signal transduction"/>
    <property type="evidence" value="ECO:0007669"/>
    <property type="project" value="UniProtKB-KW"/>
</dbReference>
<evidence type="ECO:0000256" key="8">
    <source>
        <dbReference type="ARBA" id="ARBA00023224"/>
    </source>
</evidence>
<reference evidence="10" key="1">
    <citation type="submission" date="2021-03" db="EMBL/GenBank/DDBJ databases">
        <title>Chromosome level genome of the anhydrobiotic midge Polypedilum vanderplanki.</title>
        <authorList>
            <person name="Yoshida Y."/>
            <person name="Kikawada T."/>
            <person name="Gusev O."/>
        </authorList>
    </citation>
    <scope>NUCLEOTIDE SEQUENCE</scope>
    <source>
        <strain evidence="10">NIAS01</strain>
        <tissue evidence="10">Whole body or cell culture</tissue>
    </source>
</reference>
<feature type="transmembrane region" description="Helical" evidence="9">
    <location>
        <begin position="66"/>
        <end position="89"/>
    </location>
</feature>
<dbReference type="PANTHER" id="PTHR21137">
    <property type="entry name" value="ODORANT RECEPTOR"/>
    <property type="match status" value="1"/>
</dbReference>
<sequence>MKSIENFRNLISRVKSHFVSDQVQNFVLFLDDFFPSEKIFDLFGFPFLNRLHNAEDEKVKVRKRKFFWLSSIVSAILMVLFAINFLFIVGDSEKFLETIETFGFISGYTLTFIKIFFLCYWKRDTIKAIIEKLDQHFPHSSRDQLKFEVLKHQRNLNIFYWMCLTTYIALSLNYSGVALFSFVSGLFDLGLMKIKLVMPMYFPMDPLQPLLYPTFFIIESCTLLVIILTLAATDLLFCGLVCVLSLEFDVLAQKVAQIDPENVEKKLHEIIDDFNELSHIGNELEEIFSPILLVNVFSSIFMLCILVFLVFTPIGFILMMNFFPALPAMLIQLFCICYYGQLLQTSSMRVADEAYNCNWYGQNLKFRKMILLTMLRAQKPQILTGLNFMDIGLPVFYWVLQTTYSYYSFLSNLYTF</sequence>
<name>A0A9J6BKB2_POLVA</name>
<evidence type="ECO:0000256" key="6">
    <source>
        <dbReference type="ARBA" id="ARBA00023136"/>
    </source>
</evidence>
<feature type="transmembrane region" description="Helical" evidence="9">
    <location>
        <begin position="287"/>
        <end position="311"/>
    </location>
</feature>
<keyword evidence="7 9" id="KW-0675">Receptor</keyword>
<evidence type="ECO:0000256" key="3">
    <source>
        <dbReference type="ARBA" id="ARBA00022692"/>
    </source>
</evidence>
<dbReference type="GO" id="GO:0005886">
    <property type="term" value="C:plasma membrane"/>
    <property type="evidence" value="ECO:0007669"/>
    <property type="project" value="UniProtKB-SubCell"/>
</dbReference>
<feature type="transmembrane region" description="Helical" evidence="9">
    <location>
        <begin position="211"/>
        <end position="244"/>
    </location>
</feature>
<feature type="transmembrane region" description="Helical" evidence="9">
    <location>
        <begin position="158"/>
        <end position="191"/>
    </location>
</feature>
<evidence type="ECO:0000313" key="11">
    <source>
        <dbReference type="Proteomes" id="UP001107558"/>
    </source>
</evidence>
<evidence type="ECO:0000313" key="10">
    <source>
        <dbReference type="EMBL" id="KAG5670039.1"/>
    </source>
</evidence>
<keyword evidence="2 9" id="KW-0716">Sensory transduction</keyword>
<dbReference type="OrthoDB" id="7759131at2759"/>
<organism evidence="10 11">
    <name type="scientific">Polypedilum vanderplanki</name>
    <name type="common">Sleeping chironomid midge</name>
    <dbReference type="NCBI Taxonomy" id="319348"/>
    <lineage>
        <taxon>Eukaryota</taxon>
        <taxon>Metazoa</taxon>
        <taxon>Ecdysozoa</taxon>
        <taxon>Arthropoda</taxon>
        <taxon>Hexapoda</taxon>
        <taxon>Insecta</taxon>
        <taxon>Pterygota</taxon>
        <taxon>Neoptera</taxon>
        <taxon>Endopterygota</taxon>
        <taxon>Diptera</taxon>
        <taxon>Nematocera</taxon>
        <taxon>Chironomoidea</taxon>
        <taxon>Chironomidae</taxon>
        <taxon>Chironominae</taxon>
        <taxon>Polypedilum</taxon>
        <taxon>Polypedilum</taxon>
    </lineage>
</organism>
<evidence type="ECO:0000256" key="9">
    <source>
        <dbReference type="RuleBase" id="RU351113"/>
    </source>
</evidence>
<keyword evidence="6 9" id="KW-0472">Membrane</keyword>
<dbReference type="GO" id="GO:0004984">
    <property type="term" value="F:olfactory receptor activity"/>
    <property type="evidence" value="ECO:0007669"/>
    <property type="project" value="InterPro"/>
</dbReference>
<dbReference type="Proteomes" id="UP001107558">
    <property type="component" value="Chromosome 3"/>
</dbReference>
<comment type="caution">
    <text evidence="10">The sequence shown here is derived from an EMBL/GenBank/DDBJ whole genome shotgun (WGS) entry which is preliminary data.</text>
</comment>
<evidence type="ECO:0000256" key="5">
    <source>
        <dbReference type="ARBA" id="ARBA00022989"/>
    </source>
</evidence>
<keyword evidence="4 9" id="KW-0552">Olfaction</keyword>
<dbReference type="Pfam" id="PF02949">
    <property type="entry name" value="7tm_6"/>
    <property type="match status" value="1"/>
</dbReference>
<evidence type="ECO:0000256" key="2">
    <source>
        <dbReference type="ARBA" id="ARBA00022606"/>
    </source>
</evidence>
<feature type="transmembrane region" description="Helical" evidence="9">
    <location>
        <begin position="101"/>
        <end position="121"/>
    </location>
</feature>
<keyword evidence="3 9" id="KW-0812">Transmembrane</keyword>
<dbReference type="InterPro" id="IPR004117">
    <property type="entry name" value="7tm6_olfct_rcpt"/>
</dbReference>
<protein>
    <recommendedName>
        <fullName evidence="9">Odorant receptor</fullName>
    </recommendedName>
</protein>
<feature type="transmembrane region" description="Helical" evidence="9">
    <location>
        <begin position="382"/>
        <end position="400"/>
    </location>
</feature>
<evidence type="ECO:0000256" key="1">
    <source>
        <dbReference type="ARBA" id="ARBA00004141"/>
    </source>
</evidence>
<evidence type="ECO:0000256" key="4">
    <source>
        <dbReference type="ARBA" id="ARBA00022725"/>
    </source>
</evidence>
<keyword evidence="5 9" id="KW-1133">Transmembrane helix</keyword>
<accession>A0A9J6BKB2</accession>
<dbReference type="GO" id="GO:0005549">
    <property type="term" value="F:odorant binding"/>
    <property type="evidence" value="ECO:0007669"/>
    <property type="project" value="InterPro"/>
</dbReference>
<comment type="subcellular location">
    <subcellularLocation>
        <location evidence="9">Cell membrane</location>
        <topology evidence="9">Multi-pass membrane protein</topology>
    </subcellularLocation>
    <subcellularLocation>
        <location evidence="1">Membrane</location>
        <topology evidence="1">Multi-pass membrane protein</topology>
    </subcellularLocation>
</comment>
<proteinExistence type="inferred from homology"/>
<evidence type="ECO:0000256" key="7">
    <source>
        <dbReference type="ARBA" id="ARBA00023170"/>
    </source>
</evidence>
<feature type="transmembrane region" description="Helical" evidence="9">
    <location>
        <begin position="317"/>
        <end position="339"/>
    </location>
</feature>
<dbReference type="PANTHER" id="PTHR21137:SF44">
    <property type="entry name" value="ODORANT RECEPTOR 13A-RELATED"/>
    <property type="match status" value="1"/>
</dbReference>
<dbReference type="EMBL" id="JADBJN010000003">
    <property type="protein sequence ID" value="KAG5670039.1"/>
    <property type="molecule type" value="Genomic_DNA"/>
</dbReference>
<dbReference type="AlphaFoldDB" id="A0A9J6BKB2"/>